<dbReference type="STRING" id="70667.A0A183SJ74"/>
<dbReference type="SUPFAM" id="SSF56219">
    <property type="entry name" value="DNase I-like"/>
    <property type="match status" value="1"/>
</dbReference>
<dbReference type="InterPro" id="IPR027124">
    <property type="entry name" value="Swc5/CFDP1/2"/>
</dbReference>
<feature type="region of interest" description="Disordered" evidence="1">
    <location>
        <begin position="56"/>
        <end position="100"/>
    </location>
</feature>
<dbReference type="OrthoDB" id="10030815at2759"/>
<sequence>MNDGHVLEILRDISLVPHLLEERCELVYQLGSTMLVVNAPVATSNWYPNLTSGSSKLGSAQRPHPWQPSRPAGLSRGGSPVLCVPPHPEQPAGTEDGISRSGPGVLQGGHCYFERDHILRIASAGGGGCRYTFWNGRSKAERRYAGVGFAIRNEIVGRLPCLPQGINDRLMSLRLPLRGYQFTTIISAYAPPMTSSDAAKDKFYEDLHALLANVPKEDKLIVIGDFNARVGTDHAAWQGVLDPHGLGSSNDNGLLFLLADWWTESQAAMAPSYCGLYGTPTPWDPSQVWWYTQRRLQPRQPPAPSPISSLLDSGLKPGSDGVGGEDVVAAAQGYYQLNLIPVQVTVPAPPGVEHTVDLVDIDGRTVDRVH</sequence>
<dbReference type="Gene3D" id="3.60.10.10">
    <property type="entry name" value="Endonuclease/exonuclease/phosphatase"/>
    <property type="match status" value="1"/>
</dbReference>
<gene>
    <name evidence="2" type="ORF">SSLN_LOCUS4272</name>
</gene>
<dbReference type="PANTHER" id="PTHR23227">
    <property type="entry name" value="BUCENTAUR RELATED"/>
    <property type="match status" value="1"/>
</dbReference>
<organism evidence="4">
    <name type="scientific">Schistocephalus solidus</name>
    <name type="common">Tapeworm</name>
    <dbReference type="NCBI Taxonomy" id="70667"/>
    <lineage>
        <taxon>Eukaryota</taxon>
        <taxon>Metazoa</taxon>
        <taxon>Spiralia</taxon>
        <taxon>Lophotrochozoa</taxon>
        <taxon>Platyhelminthes</taxon>
        <taxon>Cestoda</taxon>
        <taxon>Eucestoda</taxon>
        <taxon>Diphyllobothriidea</taxon>
        <taxon>Diphyllobothriidae</taxon>
        <taxon>Schistocephalus</taxon>
    </lineage>
</organism>
<reference evidence="2 3" key="2">
    <citation type="submission" date="2018-11" db="EMBL/GenBank/DDBJ databases">
        <authorList>
            <consortium name="Pathogen Informatics"/>
        </authorList>
    </citation>
    <scope>NUCLEOTIDE SEQUENCE [LARGE SCALE GENOMIC DNA]</scope>
    <source>
        <strain evidence="2 3">NST_G2</strain>
    </source>
</reference>
<evidence type="ECO:0000313" key="4">
    <source>
        <dbReference type="WBParaSite" id="SSLN_0000441901-mRNA-1"/>
    </source>
</evidence>
<feature type="region of interest" description="Disordered" evidence="1">
    <location>
        <begin position="299"/>
        <end position="318"/>
    </location>
</feature>
<evidence type="ECO:0000313" key="2">
    <source>
        <dbReference type="EMBL" id="VDL90657.1"/>
    </source>
</evidence>
<name>A0A183SJ74_SCHSO</name>
<proteinExistence type="predicted"/>
<reference evidence="4" key="1">
    <citation type="submission" date="2016-06" db="UniProtKB">
        <authorList>
            <consortium name="WormBaseParasite"/>
        </authorList>
    </citation>
    <scope>IDENTIFICATION</scope>
</reference>
<accession>A0A183SJ74</accession>
<protein>
    <submittedName>
        <fullName evidence="4">Endo/exonuclease/phosphatase domain-containing protein</fullName>
    </submittedName>
</protein>
<dbReference type="Proteomes" id="UP000275846">
    <property type="component" value="Unassembled WGS sequence"/>
</dbReference>
<dbReference type="InterPro" id="IPR036691">
    <property type="entry name" value="Endo/exonu/phosph_ase_sf"/>
</dbReference>
<keyword evidence="3" id="KW-1185">Reference proteome</keyword>
<dbReference type="PANTHER" id="PTHR23227:SF67">
    <property type="entry name" value="CRANIOFACIAL DEVELOPMENT PROTEIN 2-LIKE"/>
    <property type="match status" value="1"/>
</dbReference>
<dbReference type="AlphaFoldDB" id="A0A183SJ74"/>
<evidence type="ECO:0000256" key="1">
    <source>
        <dbReference type="SAM" id="MobiDB-lite"/>
    </source>
</evidence>
<dbReference type="WBParaSite" id="SSLN_0000441901-mRNA-1">
    <property type="protein sequence ID" value="SSLN_0000441901-mRNA-1"/>
    <property type="gene ID" value="SSLN_0000441901"/>
</dbReference>
<evidence type="ECO:0000313" key="3">
    <source>
        <dbReference type="Proteomes" id="UP000275846"/>
    </source>
</evidence>
<dbReference type="EMBL" id="UYSU01032807">
    <property type="protein sequence ID" value="VDL90657.1"/>
    <property type="molecule type" value="Genomic_DNA"/>
</dbReference>